<keyword evidence="6" id="KW-1185">Reference proteome</keyword>
<organism evidence="5 6">
    <name type="scientific">Halolamina litorea</name>
    <dbReference type="NCBI Taxonomy" id="1515593"/>
    <lineage>
        <taxon>Archaea</taxon>
        <taxon>Methanobacteriati</taxon>
        <taxon>Methanobacteriota</taxon>
        <taxon>Stenosarchaea group</taxon>
        <taxon>Halobacteria</taxon>
        <taxon>Halobacteriales</taxon>
        <taxon>Haloferacaceae</taxon>
    </lineage>
</organism>
<keyword evidence="5" id="KW-0346">Stress response</keyword>
<dbReference type="PANTHER" id="PTHR11527">
    <property type="entry name" value="HEAT-SHOCK PROTEIN 20 FAMILY MEMBER"/>
    <property type="match status" value="1"/>
</dbReference>
<name>A0ABD6BV31_9EURY</name>
<evidence type="ECO:0000313" key="6">
    <source>
        <dbReference type="Proteomes" id="UP001597139"/>
    </source>
</evidence>
<dbReference type="InterPro" id="IPR031107">
    <property type="entry name" value="Small_HSP"/>
</dbReference>
<reference evidence="5 6" key="1">
    <citation type="journal article" date="2019" name="Int. J. Syst. Evol. Microbiol.">
        <title>The Global Catalogue of Microorganisms (GCM) 10K type strain sequencing project: providing services to taxonomists for standard genome sequencing and annotation.</title>
        <authorList>
            <consortium name="The Broad Institute Genomics Platform"/>
            <consortium name="The Broad Institute Genome Sequencing Center for Infectious Disease"/>
            <person name="Wu L."/>
            <person name="Ma J."/>
        </authorList>
    </citation>
    <scope>NUCLEOTIDE SEQUENCE [LARGE SCALE GENOMIC DNA]</scope>
    <source>
        <strain evidence="5 6">CGMCC 1.12859</strain>
    </source>
</reference>
<dbReference type="SUPFAM" id="SSF49764">
    <property type="entry name" value="HSP20-like chaperones"/>
    <property type="match status" value="1"/>
</dbReference>
<feature type="compositionally biased region" description="Basic and acidic residues" evidence="3">
    <location>
        <begin position="92"/>
        <end position="102"/>
    </location>
</feature>
<dbReference type="PROSITE" id="PS01031">
    <property type="entry name" value="SHSP"/>
    <property type="match status" value="1"/>
</dbReference>
<feature type="region of interest" description="Disordered" evidence="3">
    <location>
        <begin position="82"/>
        <end position="102"/>
    </location>
</feature>
<feature type="domain" description="SHSP" evidence="4">
    <location>
        <begin position="36"/>
        <end position="146"/>
    </location>
</feature>
<dbReference type="CDD" id="cd06464">
    <property type="entry name" value="ACD_sHsps-like"/>
    <property type="match status" value="1"/>
</dbReference>
<dbReference type="Pfam" id="PF00011">
    <property type="entry name" value="HSP20"/>
    <property type="match status" value="1"/>
</dbReference>
<evidence type="ECO:0000256" key="1">
    <source>
        <dbReference type="PROSITE-ProRule" id="PRU00285"/>
    </source>
</evidence>
<dbReference type="Proteomes" id="UP001597139">
    <property type="component" value="Unassembled WGS sequence"/>
</dbReference>
<dbReference type="NCBIfam" id="NF041799">
    <property type="entry name" value="Hsp14"/>
    <property type="match status" value="1"/>
</dbReference>
<dbReference type="InterPro" id="IPR008978">
    <property type="entry name" value="HSP20-like_chaperone"/>
</dbReference>
<proteinExistence type="inferred from homology"/>
<gene>
    <name evidence="5" type="primary">hsp14</name>
    <name evidence="5" type="ORF">ACFSAU_12900</name>
</gene>
<comment type="similarity">
    <text evidence="1 2">Belongs to the small heat shock protein (HSP20) family.</text>
</comment>
<evidence type="ECO:0000259" key="4">
    <source>
        <dbReference type="PROSITE" id="PS01031"/>
    </source>
</evidence>
<evidence type="ECO:0000256" key="3">
    <source>
        <dbReference type="SAM" id="MobiDB-lite"/>
    </source>
</evidence>
<dbReference type="InterPro" id="IPR002068">
    <property type="entry name" value="A-crystallin/Hsp20_dom"/>
</dbReference>
<dbReference type="EMBL" id="JBHUCZ010000012">
    <property type="protein sequence ID" value="MFD1568389.1"/>
    <property type="molecule type" value="Genomic_DNA"/>
</dbReference>
<dbReference type="AlphaFoldDB" id="A0ABD6BV31"/>
<comment type="caution">
    <text evidence="5">The sequence shown here is derived from an EMBL/GenBank/DDBJ whole genome shotgun (WGS) entry which is preliminary data.</text>
</comment>
<dbReference type="Gene3D" id="2.60.40.790">
    <property type="match status" value="1"/>
</dbReference>
<accession>A0ABD6BV31</accession>
<evidence type="ECO:0000313" key="5">
    <source>
        <dbReference type="EMBL" id="MFD1568389.1"/>
    </source>
</evidence>
<protein>
    <submittedName>
        <fullName evidence="5">Archaeal heat shock protein Hsp14</fullName>
    </submittedName>
</protein>
<feature type="compositionally biased region" description="Acidic residues" evidence="3">
    <location>
        <begin position="82"/>
        <end position="91"/>
    </location>
</feature>
<evidence type="ECO:0000256" key="2">
    <source>
        <dbReference type="RuleBase" id="RU003616"/>
    </source>
</evidence>
<dbReference type="RefSeq" id="WP_267648136.1">
    <property type="nucleotide sequence ID" value="NZ_JANHGR010000003.1"/>
</dbReference>
<sequence length="146" mass="17215">MSTRSNPFEDIEQFFERMSRQFEESADAWENDGPLGRWGGEEMAIDLVEHDDEFVVTIDLPGFEKDDVDVRVTDHTLRIEADREESTDEESERYLRHERRERSMSRSIRLPEEVRKEEVKARMNNGVLTVTVPKMEVEEAHSIEIE</sequence>